<name>A0A919Q0A9_9ACTN</name>
<sequence length="207" mass="21379">MSRPLDPAVVRPDGTAVVTMELQRGIVGPESLVPELGEQLRAAGGVGNVRRLLTAARTAGVAVVHATVARRGGGRPGLTNAPILERAAAMPEHLRTGSVSAQVLAEIGPEDDDVTVERLHGVTPFTGTELDASLRGLGVRTIVLVGVSVNMGILGASMEAVGLGYRVVVPVDAVAGVPADYAAEVIRYSLRHLATLSTVDEVVAAWT</sequence>
<reference evidence="3" key="1">
    <citation type="submission" date="2021-01" db="EMBL/GenBank/DDBJ databases">
        <title>Whole genome shotgun sequence of Dactylosporangium siamense NBRC 106093.</title>
        <authorList>
            <person name="Komaki H."/>
            <person name="Tamura T."/>
        </authorList>
    </citation>
    <scope>NUCLEOTIDE SEQUENCE</scope>
    <source>
        <strain evidence="3">NBRC 106093</strain>
    </source>
</reference>
<organism evidence="3 4">
    <name type="scientific">Dactylosporangium siamense</name>
    <dbReference type="NCBI Taxonomy" id="685454"/>
    <lineage>
        <taxon>Bacteria</taxon>
        <taxon>Bacillati</taxon>
        <taxon>Actinomycetota</taxon>
        <taxon>Actinomycetes</taxon>
        <taxon>Micromonosporales</taxon>
        <taxon>Micromonosporaceae</taxon>
        <taxon>Dactylosporangium</taxon>
    </lineage>
</organism>
<dbReference type="AlphaFoldDB" id="A0A919Q0A9"/>
<proteinExistence type="predicted"/>
<dbReference type="RefSeq" id="WP_203854132.1">
    <property type="nucleotide sequence ID" value="NZ_BAAAVW010000039.1"/>
</dbReference>
<dbReference type="InterPro" id="IPR036380">
    <property type="entry name" value="Isochorismatase-like_sf"/>
</dbReference>
<evidence type="ECO:0000256" key="1">
    <source>
        <dbReference type="ARBA" id="ARBA00022801"/>
    </source>
</evidence>
<dbReference type="InterPro" id="IPR050272">
    <property type="entry name" value="Isochorismatase-like_hydrls"/>
</dbReference>
<dbReference type="EMBL" id="BONQ01000182">
    <property type="protein sequence ID" value="GIG52551.1"/>
    <property type="molecule type" value="Genomic_DNA"/>
</dbReference>
<evidence type="ECO:0000259" key="2">
    <source>
        <dbReference type="Pfam" id="PF00857"/>
    </source>
</evidence>
<dbReference type="GO" id="GO:0016787">
    <property type="term" value="F:hydrolase activity"/>
    <property type="evidence" value="ECO:0007669"/>
    <property type="project" value="UniProtKB-KW"/>
</dbReference>
<accession>A0A919Q0A9</accession>
<evidence type="ECO:0000313" key="3">
    <source>
        <dbReference type="EMBL" id="GIG52551.1"/>
    </source>
</evidence>
<dbReference type="Proteomes" id="UP000660611">
    <property type="component" value="Unassembled WGS sequence"/>
</dbReference>
<dbReference type="PANTHER" id="PTHR43540">
    <property type="entry name" value="PEROXYUREIDOACRYLATE/UREIDOACRYLATE AMIDOHYDROLASE-RELATED"/>
    <property type="match status" value="1"/>
</dbReference>
<dbReference type="InterPro" id="IPR000868">
    <property type="entry name" value="Isochorismatase-like_dom"/>
</dbReference>
<keyword evidence="1" id="KW-0378">Hydrolase</keyword>
<dbReference type="Pfam" id="PF00857">
    <property type="entry name" value="Isochorismatase"/>
    <property type="match status" value="1"/>
</dbReference>
<keyword evidence="4" id="KW-1185">Reference proteome</keyword>
<protein>
    <submittedName>
        <fullName evidence="3">Isochorismatase</fullName>
    </submittedName>
</protein>
<evidence type="ECO:0000313" key="4">
    <source>
        <dbReference type="Proteomes" id="UP000660611"/>
    </source>
</evidence>
<dbReference type="Gene3D" id="3.40.50.850">
    <property type="entry name" value="Isochorismatase-like"/>
    <property type="match status" value="1"/>
</dbReference>
<dbReference type="CDD" id="cd00431">
    <property type="entry name" value="cysteine_hydrolases"/>
    <property type="match status" value="1"/>
</dbReference>
<feature type="domain" description="Isochorismatase-like" evidence="2">
    <location>
        <begin position="15"/>
        <end position="199"/>
    </location>
</feature>
<gene>
    <name evidence="3" type="ORF">Dsi01nite_105920</name>
</gene>
<comment type="caution">
    <text evidence="3">The sequence shown here is derived from an EMBL/GenBank/DDBJ whole genome shotgun (WGS) entry which is preliminary data.</text>
</comment>
<dbReference type="SUPFAM" id="SSF52499">
    <property type="entry name" value="Isochorismatase-like hydrolases"/>
    <property type="match status" value="1"/>
</dbReference>